<evidence type="ECO:0008006" key="4">
    <source>
        <dbReference type="Google" id="ProtNLM"/>
    </source>
</evidence>
<evidence type="ECO:0000256" key="1">
    <source>
        <dbReference type="SAM" id="SignalP"/>
    </source>
</evidence>
<comment type="caution">
    <text evidence="2">The sequence shown here is derived from an EMBL/GenBank/DDBJ whole genome shotgun (WGS) entry which is preliminary data.</text>
</comment>
<name>A0A939FIT7_9ACTN</name>
<evidence type="ECO:0000313" key="3">
    <source>
        <dbReference type="Proteomes" id="UP000664781"/>
    </source>
</evidence>
<dbReference type="Proteomes" id="UP000664781">
    <property type="component" value="Unassembled WGS sequence"/>
</dbReference>
<organism evidence="2 3">
    <name type="scientific">Streptomyces triculaminicus</name>
    <dbReference type="NCBI Taxonomy" id="2816232"/>
    <lineage>
        <taxon>Bacteria</taxon>
        <taxon>Bacillati</taxon>
        <taxon>Actinomycetota</taxon>
        <taxon>Actinomycetes</taxon>
        <taxon>Kitasatosporales</taxon>
        <taxon>Streptomycetaceae</taxon>
        <taxon>Streptomyces</taxon>
    </lineage>
</organism>
<dbReference type="EMBL" id="JAFMOF010000001">
    <property type="protein sequence ID" value="MBO0652052.1"/>
    <property type="molecule type" value="Genomic_DNA"/>
</dbReference>
<dbReference type="RefSeq" id="WP_086567336.1">
    <property type="nucleotide sequence ID" value="NZ_JAFMOF010000001.1"/>
</dbReference>
<evidence type="ECO:0000313" key="2">
    <source>
        <dbReference type="EMBL" id="MBO0652052.1"/>
    </source>
</evidence>
<dbReference type="AlphaFoldDB" id="A0A939FIT7"/>
<proteinExistence type="predicted"/>
<sequence length="86" mass="8186">MRVHLMTATALAAVALAALGAFGGARAHAAGPGDTGPKECLEGGGTIGVSVGGTFLAPTLQKVCAGGSQDGQILGFDVPVPGSDAP</sequence>
<reference evidence="2" key="1">
    <citation type="submission" date="2021-03" db="EMBL/GenBank/DDBJ databases">
        <title>Streptomyces strains.</title>
        <authorList>
            <person name="Lund M.B."/>
            <person name="Toerring T."/>
        </authorList>
    </citation>
    <scope>NUCLEOTIDE SEQUENCE</scope>
    <source>
        <strain evidence="2">JCM 4242</strain>
    </source>
</reference>
<accession>A0A939FIT7</accession>
<feature type="chain" id="PRO_5036932391" description="Chaplin domain-containing protein" evidence="1">
    <location>
        <begin position="30"/>
        <end position="86"/>
    </location>
</feature>
<gene>
    <name evidence="2" type="ORF">J1792_04335</name>
</gene>
<keyword evidence="3" id="KW-1185">Reference proteome</keyword>
<feature type="signal peptide" evidence="1">
    <location>
        <begin position="1"/>
        <end position="29"/>
    </location>
</feature>
<keyword evidence="1" id="KW-0732">Signal</keyword>
<protein>
    <recommendedName>
        <fullName evidence="4">Chaplin domain-containing protein</fullName>
    </recommendedName>
</protein>